<dbReference type="Proteomes" id="UP000076420">
    <property type="component" value="Unassembled WGS sequence"/>
</dbReference>
<keyword evidence="4" id="KW-0206">Cytoskeleton</keyword>
<dbReference type="RefSeq" id="XP_013094301.2">
    <property type="nucleotide sequence ID" value="XM_013238847.2"/>
</dbReference>
<evidence type="ECO:0000313" key="8">
    <source>
        <dbReference type="Proteomes" id="UP000076420"/>
    </source>
</evidence>
<evidence type="ECO:0000256" key="3">
    <source>
        <dbReference type="ARBA" id="ARBA00022490"/>
    </source>
</evidence>
<organism evidence="7 8">
    <name type="scientific">Biomphalaria glabrata</name>
    <name type="common">Bloodfluke planorb</name>
    <name type="synonym">Freshwater snail</name>
    <dbReference type="NCBI Taxonomy" id="6526"/>
    <lineage>
        <taxon>Eukaryota</taxon>
        <taxon>Metazoa</taxon>
        <taxon>Spiralia</taxon>
        <taxon>Lophotrochozoa</taxon>
        <taxon>Mollusca</taxon>
        <taxon>Gastropoda</taxon>
        <taxon>Heterobranchia</taxon>
        <taxon>Euthyneura</taxon>
        <taxon>Panpulmonata</taxon>
        <taxon>Hygrophila</taxon>
        <taxon>Lymnaeoidea</taxon>
        <taxon>Planorbidae</taxon>
        <taxon>Biomphalaria</taxon>
    </lineage>
</organism>
<gene>
    <name evidence="7" type="primary">106078095</name>
</gene>
<keyword evidence="3" id="KW-0963">Cytoplasm</keyword>
<evidence type="ECO:0000256" key="1">
    <source>
        <dbReference type="ARBA" id="ARBA00004138"/>
    </source>
</evidence>
<evidence type="ECO:0000313" key="7">
    <source>
        <dbReference type="EnsemblMetazoa" id="BGLB035522-PA"/>
    </source>
</evidence>
<protein>
    <submittedName>
        <fullName evidence="7">Uncharacterized protein</fullName>
    </submittedName>
</protein>
<evidence type="ECO:0000256" key="2">
    <source>
        <dbReference type="ARBA" id="ARBA00004245"/>
    </source>
</evidence>
<dbReference type="RefSeq" id="XP_013094299.2">
    <property type="nucleotide sequence ID" value="XM_013238845.2"/>
</dbReference>
<reference evidence="7" key="1">
    <citation type="submission" date="2020-05" db="UniProtKB">
        <authorList>
            <consortium name="EnsemblMetazoa"/>
        </authorList>
    </citation>
    <scope>IDENTIFICATION</scope>
    <source>
        <strain evidence="7">BB02</strain>
    </source>
</reference>
<proteinExistence type="inferred from homology"/>
<dbReference type="VEuPathDB" id="VectorBase:BGLB035522"/>
<sequence>MEERHILTDHLTEHNARAAGDCTGTVQYDQATNMAWKLQENQTQELVRTLDSSYDTEHKRFRGICLDKGNAVFTDTPVAPPAFRRQLDLCTASYERPCQHPMYKTSNSQYGLQPLLAHTPIEFHARDMQFTTRQALGGMYEDYHLTTEMDKEIV</sequence>
<dbReference type="GO" id="GO:0035082">
    <property type="term" value="P:axoneme assembly"/>
    <property type="evidence" value="ECO:0007669"/>
    <property type="project" value="InterPro"/>
</dbReference>
<dbReference type="RefSeq" id="XP_013094298.2">
    <property type="nucleotide sequence ID" value="XM_013238844.2"/>
</dbReference>
<dbReference type="EnsemblMetazoa" id="BGLB035522-RD">
    <property type="protein sequence ID" value="BGLB035522-PD"/>
    <property type="gene ID" value="BGLB035522"/>
</dbReference>
<name>A0A2C9LW20_BIOGL</name>
<dbReference type="EnsemblMetazoa" id="BGLB035522-RB">
    <property type="protein sequence ID" value="BGLB035522-PB"/>
    <property type="gene ID" value="BGLB035522"/>
</dbReference>
<dbReference type="InterPro" id="IPR026507">
    <property type="entry name" value="PIRC1/2"/>
</dbReference>
<dbReference type="VEuPathDB" id="VectorBase:BGLAX_031043"/>
<dbReference type="EnsemblMetazoa" id="BGLB035522-RA">
    <property type="protein sequence ID" value="BGLB035522-PA"/>
    <property type="gene ID" value="BGLB035522"/>
</dbReference>
<dbReference type="GO" id="GO:0005879">
    <property type="term" value="C:axonemal microtubule"/>
    <property type="evidence" value="ECO:0007669"/>
    <property type="project" value="InterPro"/>
</dbReference>
<evidence type="ECO:0000256" key="6">
    <source>
        <dbReference type="ARBA" id="ARBA00038014"/>
    </source>
</evidence>
<evidence type="ECO:0000256" key="4">
    <source>
        <dbReference type="ARBA" id="ARBA00023212"/>
    </source>
</evidence>
<dbReference type="OrthoDB" id="546383at2759"/>
<comment type="subcellular location">
    <subcellularLocation>
        <location evidence="1">Cell projection</location>
        <location evidence="1">Cilium</location>
    </subcellularLocation>
    <subcellularLocation>
        <location evidence="2">Cytoplasm</location>
        <location evidence="2">Cytoskeleton</location>
    </subcellularLocation>
</comment>
<dbReference type="PANTHER" id="PTHR20899:SF1">
    <property type="entry name" value="PIERCER OF MICROTUBULE WALL 1 PROTEIN"/>
    <property type="match status" value="1"/>
</dbReference>
<keyword evidence="5" id="KW-0966">Cell projection</keyword>
<dbReference type="Pfam" id="PF14892">
    <property type="entry name" value="PIRC1_2"/>
    <property type="match status" value="1"/>
</dbReference>
<comment type="similarity">
    <text evidence="6">Belongs to the PIERCE1 family.</text>
</comment>
<evidence type="ECO:0000256" key="5">
    <source>
        <dbReference type="ARBA" id="ARBA00023273"/>
    </source>
</evidence>
<dbReference type="AlphaFoldDB" id="A0A2C9LW20"/>
<dbReference type="KEGG" id="bgt:106078095"/>
<accession>A0A2C9LW20</accession>
<dbReference type="PANTHER" id="PTHR20899">
    <property type="entry name" value="PIERCE HOMOLOG"/>
    <property type="match status" value="1"/>
</dbReference>